<dbReference type="Proteomes" id="UP001054837">
    <property type="component" value="Unassembled WGS sequence"/>
</dbReference>
<protein>
    <submittedName>
        <fullName evidence="1">Uncharacterized protein</fullName>
    </submittedName>
</protein>
<accession>A0AAV4WIF0</accession>
<dbReference type="AlphaFoldDB" id="A0AAV4WIF0"/>
<proteinExistence type="predicted"/>
<name>A0AAV4WIF0_9ARAC</name>
<dbReference type="EMBL" id="BPLQ01014726">
    <property type="protein sequence ID" value="GIY82600.1"/>
    <property type="molecule type" value="Genomic_DNA"/>
</dbReference>
<evidence type="ECO:0000313" key="1">
    <source>
        <dbReference type="EMBL" id="GIY82600.1"/>
    </source>
</evidence>
<comment type="caution">
    <text evidence="1">The sequence shown here is derived from an EMBL/GenBank/DDBJ whole genome shotgun (WGS) entry which is preliminary data.</text>
</comment>
<keyword evidence="2" id="KW-1185">Reference proteome</keyword>
<organism evidence="1 2">
    <name type="scientific">Caerostris darwini</name>
    <dbReference type="NCBI Taxonomy" id="1538125"/>
    <lineage>
        <taxon>Eukaryota</taxon>
        <taxon>Metazoa</taxon>
        <taxon>Ecdysozoa</taxon>
        <taxon>Arthropoda</taxon>
        <taxon>Chelicerata</taxon>
        <taxon>Arachnida</taxon>
        <taxon>Araneae</taxon>
        <taxon>Araneomorphae</taxon>
        <taxon>Entelegynae</taxon>
        <taxon>Araneoidea</taxon>
        <taxon>Araneidae</taxon>
        <taxon>Caerostris</taxon>
    </lineage>
</organism>
<evidence type="ECO:0000313" key="2">
    <source>
        <dbReference type="Proteomes" id="UP001054837"/>
    </source>
</evidence>
<gene>
    <name evidence="1" type="ORF">CDAR_622901</name>
</gene>
<sequence length="125" mass="13760">MQIRKRTTVDESAWQIALSWGTPTAGNGRSFAGGTLPNLQKGEPLSFPSAFVCFRVTFSDSRFQPDAQNYSLNKSGVIHCVEVAPFFKTMSHSLHLSSPKPTQGLSCKRMAVLIYHFAVFDSNSS</sequence>
<reference evidence="1 2" key="1">
    <citation type="submission" date="2021-06" db="EMBL/GenBank/DDBJ databases">
        <title>Caerostris darwini draft genome.</title>
        <authorList>
            <person name="Kono N."/>
            <person name="Arakawa K."/>
        </authorList>
    </citation>
    <scope>NUCLEOTIDE SEQUENCE [LARGE SCALE GENOMIC DNA]</scope>
</reference>